<protein>
    <submittedName>
        <fullName evidence="2">Uncharacterized protein</fullName>
    </submittedName>
</protein>
<organism evidence="2 3">
    <name type="scientific">Pantoea phage LIMEzero</name>
    <dbReference type="NCBI Taxonomy" id="943335"/>
    <lineage>
        <taxon>Viruses</taxon>
        <taxon>Duplodnaviria</taxon>
        <taxon>Heunggongvirae</taxon>
        <taxon>Uroviricota</taxon>
        <taxon>Caudoviricetes</taxon>
        <taxon>Autographivirales</taxon>
        <taxon>Autoscriptoviridae</taxon>
        <taxon>Stentvirinae</taxon>
        <taxon>Waewaevirus</taxon>
        <taxon>Waewaevirus limezero</taxon>
    </lineage>
</organism>
<sequence length="87" mass="8594">MGGISNAFKGLGSVFGIGNQNPSYTIGTDPESVKAQTAQANMTADLSQENTPDIVSGGSDSSSTSGALASRRRKSTSGVASNLGIGG</sequence>
<dbReference type="KEGG" id="vg:10894617"/>
<dbReference type="EMBL" id="FR751545">
    <property type="protein sequence ID" value="CBY88568.1"/>
    <property type="molecule type" value="Genomic_DNA"/>
</dbReference>
<feature type="region of interest" description="Disordered" evidence="1">
    <location>
        <begin position="19"/>
        <end position="87"/>
    </location>
</feature>
<reference evidence="3" key="1">
    <citation type="journal article" date="2011" name="Appl. Environ. Microbiol.">
        <title>Bacteriophages LIMElight and LIMEzero of Pantoea agglomerans, belonging to the "phiKMV-like viruses".</title>
        <authorList>
            <person name="Adriaenssens E.M."/>
            <person name="Ceyssens P.J."/>
            <person name="Dunon V."/>
            <person name="Ackermann H.W."/>
            <person name="Van Vaerenbergh J."/>
            <person name="Maes M."/>
            <person name="De Proft M."/>
            <person name="Lavigne R."/>
        </authorList>
    </citation>
    <scope>NUCLEOTIDE SEQUENCE [LARGE SCALE GENOMIC DNA]</scope>
</reference>
<keyword evidence="3" id="KW-1185">Reference proteome</keyword>
<name>F4N9U0_9CAUD</name>
<feature type="compositionally biased region" description="Low complexity" evidence="1">
    <location>
        <begin position="56"/>
        <end position="69"/>
    </location>
</feature>
<dbReference type="Proteomes" id="UP000008465">
    <property type="component" value="Segment"/>
</dbReference>
<accession>F4N9U0</accession>
<dbReference type="GeneID" id="10894617"/>
<dbReference type="RefSeq" id="YP_004539110.1">
    <property type="nucleotide sequence ID" value="NC_015585.1"/>
</dbReference>
<feature type="compositionally biased region" description="Polar residues" evidence="1">
    <location>
        <begin position="34"/>
        <end position="53"/>
    </location>
</feature>
<proteinExistence type="predicted"/>
<evidence type="ECO:0000313" key="2">
    <source>
        <dbReference type="EMBL" id="CBY88568.1"/>
    </source>
</evidence>
<evidence type="ECO:0000313" key="3">
    <source>
        <dbReference type="Proteomes" id="UP000008465"/>
    </source>
</evidence>
<evidence type="ECO:0000256" key="1">
    <source>
        <dbReference type="SAM" id="MobiDB-lite"/>
    </source>
</evidence>
<dbReference type="OrthoDB" id="39855at10239"/>